<dbReference type="Proteomes" id="UP000245765">
    <property type="component" value="Unassembled WGS sequence"/>
</dbReference>
<dbReference type="AlphaFoldDB" id="A0A317FBH7"/>
<dbReference type="EMBL" id="QGNA01000004">
    <property type="protein sequence ID" value="PWS35833.1"/>
    <property type="molecule type" value="Genomic_DNA"/>
</dbReference>
<dbReference type="RefSeq" id="WP_109872199.1">
    <property type="nucleotide sequence ID" value="NZ_QGNA01000004.1"/>
</dbReference>
<proteinExistence type="predicted"/>
<evidence type="ECO:0000256" key="1">
    <source>
        <dbReference type="SAM" id="SignalP"/>
    </source>
</evidence>
<dbReference type="InterPro" id="IPR006311">
    <property type="entry name" value="TAT_signal"/>
</dbReference>
<feature type="signal peptide" evidence="1">
    <location>
        <begin position="1"/>
        <end position="26"/>
    </location>
</feature>
<name>A0A317FBH7_9PROT</name>
<dbReference type="PROSITE" id="PS51318">
    <property type="entry name" value="TAT"/>
    <property type="match status" value="1"/>
</dbReference>
<sequence length="129" mass="13565">MSLTRHAAARRAVLALLPSLALGALAAAPAAAQAEAPVQLFRIQLARGEVTIGLTPAELTGLGTGPEVSRIARRIAEQGQLTAWRYVVTRAPDGSTRLAARERVAVMRQDSLVVEPYRAALPVAPPPAE</sequence>
<comment type="caution">
    <text evidence="2">The sequence shown here is derived from an EMBL/GenBank/DDBJ whole genome shotgun (WGS) entry which is preliminary data.</text>
</comment>
<reference evidence="3" key="1">
    <citation type="submission" date="2018-05" db="EMBL/GenBank/DDBJ databases">
        <authorList>
            <person name="Du Z."/>
            <person name="Wang X."/>
        </authorList>
    </citation>
    <scope>NUCLEOTIDE SEQUENCE [LARGE SCALE GENOMIC DNA]</scope>
    <source>
        <strain evidence="3">CQN31</strain>
    </source>
</reference>
<protein>
    <submittedName>
        <fullName evidence="2">Uncharacterized protein</fullName>
    </submittedName>
</protein>
<accession>A0A317FBH7</accession>
<keyword evidence="3" id="KW-1185">Reference proteome</keyword>
<dbReference type="OrthoDB" id="7280790at2"/>
<evidence type="ECO:0000313" key="3">
    <source>
        <dbReference type="Proteomes" id="UP000245765"/>
    </source>
</evidence>
<keyword evidence="1" id="KW-0732">Signal</keyword>
<gene>
    <name evidence="2" type="ORF">DFH01_19885</name>
</gene>
<feature type="chain" id="PRO_5016303480" evidence="1">
    <location>
        <begin position="27"/>
        <end position="129"/>
    </location>
</feature>
<evidence type="ECO:0000313" key="2">
    <source>
        <dbReference type="EMBL" id="PWS35833.1"/>
    </source>
</evidence>
<organism evidence="2 3">
    <name type="scientific">Falsiroseomonas bella</name>
    <dbReference type="NCBI Taxonomy" id="2184016"/>
    <lineage>
        <taxon>Bacteria</taxon>
        <taxon>Pseudomonadati</taxon>
        <taxon>Pseudomonadota</taxon>
        <taxon>Alphaproteobacteria</taxon>
        <taxon>Acetobacterales</taxon>
        <taxon>Roseomonadaceae</taxon>
        <taxon>Falsiroseomonas</taxon>
    </lineage>
</organism>